<evidence type="ECO:0000313" key="3">
    <source>
        <dbReference type="EMBL" id="GAA1492030.1"/>
    </source>
</evidence>
<keyword evidence="2" id="KW-0472">Membrane</keyword>
<dbReference type="EMBL" id="BAAAJX010000002">
    <property type="protein sequence ID" value="GAA1492030.1"/>
    <property type="molecule type" value="Genomic_DNA"/>
</dbReference>
<keyword evidence="2" id="KW-1133">Transmembrane helix</keyword>
<name>A0ABN1Z8Y3_9MICO</name>
<comment type="caution">
    <text evidence="3">The sequence shown here is derived from an EMBL/GenBank/DDBJ whole genome shotgun (WGS) entry which is preliminary data.</text>
</comment>
<accession>A0ABN1Z8Y3</accession>
<gene>
    <name evidence="3" type="ORF">GCM10009627_03760</name>
</gene>
<evidence type="ECO:0000256" key="2">
    <source>
        <dbReference type="SAM" id="Phobius"/>
    </source>
</evidence>
<protein>
    <submittedName>
        <fullName evidence="3">Uncharacterized protein</fullName>
    </submittedName>
</protein>
<keyword evidence="2" id="KW-0812">Transmembrane</keyword>
<proteinExistence type="predicted"/>
<dbReference type="RefSeq" id="WP_204609129.1">
    <property type="nucleotide sequence ID" value="NZ_BAAAJX010000002.1"/>
</dbReference>
<sequence>MTTAVVLATNPLAMGAIIVVAVVGITFAGTARFLVRRSAAQARADEPTPPPDDLEPGRS</sequence>
<reference evidence="3 4" key="1">
    <citation type="journal article" date="2019" name="Int. J. Syst. Evol. Microbiol.">
        <title>The Global Catalogue of Microorganisms (GCM) 10K type strain sequencing project: providing services to taxonomists for standard genome sequencing and annotation.</title>
        <authorList>
            <consortium name="The Broad Institute Genomics Platform"/>
            <consortium name="The Broad Institute Genome Sequencing Center for Infectious Disease"/>
            <person name="Wu L."/>
            <person name="Ma J."/>
        </authorList>
    </citation>
    <scope>NUCLEOTIDE SEQUENCE [LARGE SCALE GENOMIC DNA]</scope>
    <source>
        <strain evidence="3 4">JCM 12140</strain>
    </source>
</reference>
<feature type="region of interest" description="Disordered" evidence="1">
    <location>
        <begin position="38"/>
        <end position="59"/>
    </location>
</feature>
<dbReference type="Proteomes" id="UP001501742">
    <property type="component" value="Unassembled WGS sequence"/>
</dbReference>
<keyword evidence="4" id="KW-1185">Reference proteome</keyword>
<feature type="transmembrane region" description="Helical" evidence="2">
    <location>
        <begin position="12"/>
        <end position="35"/>
    </location>
</feature>
<evidence type="ECO:0000256" key="1">
    <source>
        <dbReference type="SAM" id="MobiDB-lite"/>
    </source>
</evidence>
<evidence type="ECO:0000313" key="4">
    <source>
        <dbReference type="Proteomes" id="UP001501742"/>
    </source>
</evidence>
<organism evidence="3 4">
    <name type="scientific">Curtobacterium herbarum</name>
    <dbReference type="NCBI Taxonomy" id="150122"/>
    <lineage>
        <taxon>Bacteria</taxon>
        <taxon>Bacillati</taxon>
        <taxon>Actinomycetota</taxon>
        <taxon>Actinomycetes</taxon>
        <taxon>Micrococcales</taxon>
        <taxon>Microbacteriaceae</taxon>
        <taxon>Curtobacterium</taxon>
    </lineage>
</organism>